<evidence type="ECO:0000259" key="4">
    <source>
        <dbReference type="PROSITE" id="PS50097"/>
    </source>
</evidence>
<dbReference type="InterPro" id="IPR000210">
    <property type="entry name" value="BTB/POZ_dom"/>
</dbReference>
<dbReference type="InterPro" id="IPR000225">
    <property type="entry name" value="Armadillo"/>
</dbReference>
<dbReference type="SMART" id="SM00225">
    <property type="entry name" value="BTB"/>
    <property type="match status" value="1"/>
</dbReference>
<feature type="region of interest" description="Disordered" evidence="3">
    <location>
        <begin position="477"/>
        <end position="498"/>
    </location>
</feature>
<evidence type="ECO:0000313" key="5">
    <source>
        <dbReference type="EMBL" id="KAK2079046.1"/>
    </source>
</evidence>
<comment type="caution">
    <text evidence="5">The sequence shown here is derived from an EMBL/GenBank/DDBJ whole genome shotgun (WGS) entry which is preliminary data.</text>
</comment>
<proteinExistence type="predicted"/>
<dbReference type="InterPro" id="IPR058678">
    <property type="entry name" value="ARM_PUB"/>
</dbReference>
<organism evidence="5 6">
    <name type="scientific">Prototheca wickerhamii</name>
    <dbReference type="NCBI Taxonomy" id="3111"/>
    <lineage>
        <taxon>Eukaryota</taxon>
        <taxon>Viridiplantae</taxon>
        <taxon>Chlorophyta</taxon>
        <taxon>core chlorophytes</taxon>
        <taxon>Trebouxiophyceae</taxon>
        <taxon>Chlorellales</taxon>
        <taxon>Chlorellaceae</taxon>
        <taxon>Prototheca</taxon>
    </lineage>
</organism>
<dbReference type="SUPFAM" id="SSF54695">
    <property type="entry name" value="POZ domain"/>
    <property type="match status" value="1"/>
</dbReference>
<feature type="domain" description="BTB" evidence="4">
    <location>
        <begin position="534"/>
        <end position="601"/>
    </location>
</feature>
<evidence type="ECO:0000256" key="3">
    <source>
        <dbReference type="SAM" id="MobiDB-lite"/>
    </source>
</evidence>
<dbReference type="Pfam" id="PF25598">
    <property type="entry name" value="ARM_PUB"/>
    <property type="match status" value="1"/>
</dbReference>
<dbReference type="InterPro" id="IPR044282">
    <property type="entry name" value="ABAP1/ARIA"/>
</dbReference>
<comment type="pathway">
    <text evidence="1">Protein modification; protein ubiquitination.</text>
</comment>
<dbReference type="InterPro" id="IPR011333">
    <property type="entry name" value="SKP1/BTB/POZ_sf"/>
</dbReference>
<feature type="repeat" description="ARM" evidence="2">
    <location>
        <begin position="163"/>
        <end position="205"/>
    </location>
</feature>
<name>A0AAD9IJY0_PROWI</name>
<dbReference type="Proteomes" id="UP001255856">
    <property type="component" value="Unassembled WGS sequence"/>
</dbReference>
<dbReference type="EMBL" id="JASFZW010000003">
    <property type="protein sequence ID" value="KAK2079046.1"/>
    <property type="molecule type" value="Genomic_DNA"/>
</dbReference>
<feature type="repeat" description="ARM" evidence="2">
    <location>
        <begin position="205"/>
        <end position="247"/>
    </location>
</feature>
<dbReference type="PANTHER" id="PTHR46710:SF1">
    <property type="entry name" value="ARM REPEAT PROTEIN INTERACTING WITH ABF2"/>
    <property type="match status" value="1"/>
</dbReference>
<protein>
    <recommendedName>
        <fullName evidence="4">BTB domain-containing protein</fullName>
    </recommendedName>
</protein>
<dbReference type="Gene3D" id="1.25.10.10">
    <property type="entry name" value="Leucine-rich Repeat Variant"/>
    <property type="match status" value="3"/>
</dbReference>
<dbReference type="PROSITE" id="PS50097">
    <property type="entry name" value="BTB"/>
    <property type="match status" value="1"/>
</dbReference>
<reference evidence="5" key="1">
    <citation type="submission" date="2021-01" db="EMBL/GenBank/DDBJ databases">
        <authorList>
            <person name="Eckstrom K.M.E."/>
        </authorList>
    </citation>
    <scope>NUCLEOTIDE SEQUENCE</scope>
    <source>
        <strain evidence="5">UVCC 0001</strain>
    </source>
</reference>
<accession>A0AAD9IJY0</accession>
<evidence type="ECO:0000256" key="2">
    <source>
        <dbReference type="PROSITE-ProRule" id="PRU00259"/>
    </source>
</evidence>
<dbReference type="SUPFAM" id="SSF48371">
    <property type="entry name" value="ARM repeat"/>
    <property type="match status" value="2"/>
</dbReference>
<feature type="repeat" description="ARM" evidence="2">
    <location>
        <begin position="288"/>
        <end position="330"/>
    </location>
</feature>
<dbReference type="InterPro" id="IPR011989">
    <property type="entry name" value="ARM-like"/>
</dbReference>
<dbReference type="SMART" id="SM00185">
    <property type="entry name" value="ARM"/>
    <property type="match status" value="6"/>
</dbReference>
<evidence type="ECO:0000313" key="6">
    <source>
        <dbReference type="Proteomes" id="UP001255856"/>
    </source>
</evidence>
<gene>
    <name evidence="5" type="ORF">QBZ16_002736</name>
</gene>
<sequence length="726" mass="77835">MPKQQATPEQIVEHLSALRGLSDPQKDLSLAKAHVRALLDICKNEANLDVAAKQGTIGVVVPLLRQACGSDDPASVEPPVEVEELERDICFLLGLLAIKVTHQTAICKAGALPILVSLVARYARRRDPHLSGTAAATARRAADALTNLAHENNGIKDRVRGEGGVPHLVSLLDSVDSKVQRAVAGSLRTLAFKNEDNKQLIVSLGALPLLVQMLYAEDTTLHYEAVGVVGNLVHSSGPIKRAVLAAGALQPVINLLSSPCPDSQREAALLLGQFATEGEFKYAIVQRGAVTPLVEMLSHADAQLREMAAFALGRLAQNADNQAGIIASGGLLPLLDLLESRLGNLQHNAAFALYGLSDNDDNLVEFVREGAVQRVLACDLIVQASRDCMAKTVRRLQDRLRGRVLRQVLYNMQGTSGASRRRMAVAICCLTTRDTPSAAEKKLAFHDKRALDVVLDMIVDPHTPADLQAQAADSLLRTPERGQGDGAAGDMDASPRGRRRADAAFGAHPLPGLAPPEPQRVQLGERAVNCAAGSDIAFEVEGRPFYAHRVQLRACSEIFRTMFDGHYREKDASVVPIPNVRWAVWEATMRCIYTGDVEIAPDMAQELLAVSDQYMLGTLKHLCEQAITEALALDNVTAAFELAERFNAPHLAARCVLFCLARRAELVARPGGSRGGFAILMQAMAPRLKAALTTHLLCNAEAEAAAAAEAGAAEGEPVPVTRSGRA</sequence>
<keyword evidence="6" id="KW-1185">Reference proteome</keyword>
<evidence type="ECO:0000256" key="1">
    <source>
        <dbReference type="ARBA" id="ARBA00004906"/>
    </source>
</evidence>
<dbReference type="PROSITE" id="PS50176">
    <property type="entry name" value="ARM_REPEAT"/>
    <property type="match status" value="3"/>
</dbReference>
<dbReference type="AlphaFoldDB" id="A0AAD9IJY0"/>
<dbReference type="InterPro" id="IPR016024">
    <property type="entry name" value="ARM-type_fold"/>
</dbReference>
<dbReference type="Gene3D" id="3.30.710.10">
    <property type="entry name" value="Potassium Channel Kv1.1, Chain A"/>
    <property type="match status" value="1"/>
</dbReference>
<dbReference type="Pfam" id="PF00651">
    <property type="entry name" value="BTB"/>
    <property type="match status" value="1"/>
</dbReference>
<dbReference type="PANTHER" id="PTHR46710">
    <property type="entry name" value="ARM REPEAT PROTEIN INTERACTING WITH ABF2"/>
    <property type="match status" value="1"/>
</dbReference>